<dbReference type="InterPro" id="IPR019356">
    <property type="entry name" value="Menorin_dom"/>
</dbReference>
<reference evidence="4" key="1">
    <citation type="journal article" date="2002" name="Science">
        <title>The draft genome of Ciona intestinalis: insights into chordate and vertebrate origins.</title>
        <authorList>
            <person name="Dehal P."/>
            <person name="Satou Y."/>
            <person name="Campbell R.K."/>
            <person name="Chapman J."/>
            <person name="Degnan B."/>
            <person name="De Tomaso A."/>
            <person name="Davidson B."/>
            <person name="Di Gregorio A."/>
            <person name="Gelpke M."/>
            <person name="Goodstein D.M."/>
            <person name="Harafuji N."/>
            <person name="Hastings K.E."/>
            <person name="Ho I."/>
            <person name="Hotta K."/>
            <person name="Huang W."/>
            <person name="Kawashima T."/>
            <person name="Lemaire P."/>
            <person name="Martinez D."/>
            <person name="Meinertzhagen I.A."/>
            <person name="Necula S."/>
            <person name="Nonaka M."/>
            <person name="Putnam N."/>
            <person name="Rash S."/>
            <person name="Saiga H."/>
            <person name="Satake M."/>
            <person name="Terry A."/>
            <person name="Yamada L."/>
            <person name="Wang H.G."/>
            <person name="Awazu S."/>
            <person name="Azumi K."/>
            <person name="Boore J."/>
            <person name="Branno M."/>
            <person name="Chin-Bow S."/>
            <person name="DeSantis R."/>
            <person name="Doyle S."/>
            <person name="Francino P."/>
            <person name="Keys D.N."/>
            <person name="Haga S."/>
            <person name="Hayashi H."/>
            <person name="Hino K."/>
            <person name="Imai K.S."/>
            <person name="Inaba K."/>
            <person name="Kano S."/>
            <person name="Kobayashi K."/>
            <person name="Kobayashi M."/>
            <person name="Lee B.I."/>
            <person name="Makabe K.W."/>
            <person name="Manohar C."/>
            <person name="Matassi G."/>
            <person name="Medina M."/>
            <person name="Mochizuki Y."/>
            <person name="Mount S."/>
            <person name="Morishita T."/>
            <person name="Miura S."/>
            <person name="Nakayama A."/>
            <person name="Nishizaka S."/>
            <person name="Nomoto H."/>
            <person name="Ohta F."/>
            <person name="Oishi K."/>
            <person name="Rigoutsos I."/>
            <person name="Sano M."/>
            <person name="Sasaki A."/>
            <person name="Sasakura Y."/>
            <person name="Shoguchi E."/>
            <person name="Shin-i T."/>
            <person name="Spagnuolo A."/>
            <person name="Stainier D."/>
            <person name="Suzuki M.M."/>
            <person name="Tassy O."/>
            <person name="Takatori N."/>
            <person name="Tokuoka M."/>
            <person name="Yagi K."/>
            <person name="Yoshizaki F."/>
            <person name="Wada S."/>
            <person name="Zhang C."/>
            <person name="Hyatt P.D."/>
            <person name="Larimer F."/>
            <person name="Detter C."/>
            <person name="Doggett N."/>
            <person name="Glavina T."/>
            <person name="Hawkins T."/>
            <person name="Richardson P."/>
            <person name="Lucas S."/>
            <person name="Kohara Y."/>
            <person name="Levine M."/>
            <person name="Satoh N."/>
            <person name="Rokhsar D.S."/>
        </authorList>
    </citation>
    <scope>NUCLEOTIDE SEQUENCE [LARGE SCALE GENOMIC DNA]</scope>
</reference>
<dbReference type="PANTHER" id="PTHR21184:SF6">
    <property type="entry name" value="CONSERVED PLASMA MEMBRANE PROTEIN"/>
    <property type="match status" value="1"/>
</dbReference>
<reference evidence="3" key="3">
    <citation type="submission" date="2025-08" db="UniProtKB">
        <authorList>
            <consortium name="Ensembl"/>
        </authorList>
    </citation>
    <scope>IDENTIFICATION</scope>
</reference>
<evidence type="ECO:0000313" key="3">
    <source>
        <dbReference type="Ensembl" id="ENSCINP00000035460.1"/>
    </source>
</evidence>
<name>H2Y0M6_CIOIN</name>
<dbReference type="GO" id="GO:0005615">
    <property type="term" value="C:extracellular space"/>
    <property type="evidence" value="ECO:0000318"/>
    <property type="project" value="GO_Central"/>
</dbReference>
<feature type="domain" description="Menorin-like" evidence="2">
    <location>
        <begin position="11"/>
        <end position="246"/>
    </location>
</feature>
<feature type="domain" description="Menorin-like" evidence="2">
    <location>
        <begin position="290"/>
        <end position="508"/>
    </location>
</feature>
<dbReference type="STRING" id="7719.ENSCINP00000035460"/>
<reference evidence="3" key="2">
    <citation type="journal article" date="2008" name="Genome Biol.">
        <title>Improved genome assembly and evidence-based global gene model set for the chordate Ciona intestinalis: new insight into intron and operon populations.</title>
        <authorList>
            <person name="Satou Y."/>
            <person name="Mineta K."/>
            <person name="Ogasawara M."/>
            <person name="Sasakura Y."/>
            <person name="Shoguchi E."/>
            <person name="Ueno K."/>
            <person name="Yamada L."/>
            <person name="Matsumoto J."/>
            <person name="Wasserscheid J."/>
            <person name="Dewar K."/>
            <person name="Wiley G.B."/>
            <person name="Macmil S.L."/>
            <person name="Roe B.A."/>
            <person name="Zeller R.W."/>
            <person name="Hastings K.E."/>
            <person name="Lemaire P."/>
            <person name="Lindquist E."/>
            <person name="Endo T."/>
            <person name="Hotta K."/>
            <person name="Inaba K."/>
        </authorList>
    </citation>
    <scope>NUCLEOTIDE SEQUENCE [LARGE SCALE GENOMIC DNA]</scope>
    <source>
        <strain evidence="3">wild type</strain>
    </source>
</reference>
<dbReference type="Pfam" id="PF10223">
    <property type="entry name" value="Menorin_N"/>
    <property type="match status" value="2"/>
</dbReference>
<keyword evidence="4" id="KW-1185">Reference proteome</keyword>
<evidence type="ECO:0000313" key="4">
    <source>
        <dbReference type="Proteomes" id="UP000008144"/>
    </source>
</evidence>
<proteinExistence type="inferred from homology"/>
<dbReference type="Proteomes" id="UP000008144">
    <property type="component" value="Chromosome 5"/>
</dbReference>
<dbReference type="Ensembl" id="ENSCINT00000035431.1">
    <property type="protein sequence ID" value="ENSCINP00000035460.1"/>
    <property type="gene ID" value="ENSCING00000019237.1"/>
</dbReference>
<dbReference type="GeneTree" id="ENSGT00530000063681"/>
<dbReference type="AlphaFoldDB" id="H2Y0M6"/>
<dbReference type="EMBL" id="EAAA01002199">
    <property type="status" value="NOT_ANNOTATED_CDS"/>
    <property type="molecule type" value="Genomic_DNA"/>
</dbReference>
<comment type="similarity">
    <text evidence="1">Belongs to the menorin family.</text>
</comment>
<dbReference type="OMA" id="AHQVYYD"/>
<organism evidence="3 4">
    <name type="scientific">Ciona intestinalis</name>
    <name type="common">Transparent sea squirt</name>
    <name type="synonym">Ascidia intestinalis</name>
    <dbReference type="NCBI Taxonomy" id="7719"/>
    <lineage>
        <taxon>Eukaryota</taxon>
        <taxon>Metazoa</taxon>
        <taxon>Chordata</taxon>
        <taxon>Tunicata</taxon>
        <taxon>Ascidiacea</taxon>
        <taxon>Phlebobranchia</taxon>
        <taxon>Cionidae</taxon>
        <taxon>Ciona</taxon>
    </lineage>
</organism>
<protein>
    <recommendedName>
        <fullName evidence="2">Menorin-like domain-containing protein</fullName>
    </recommendedName>
</protein>
<dbReference type="InParanoid" id="H2Y0M6"/>
<evidence type="ECO:0000259" key="2">
    <source>
        <dbReference type="Pfam" id="PF10223"/>
    </source>
</evidence>
<evidence type="ECO:0000256" key="1">
    <source>
        <dbReference type="ARBA" id="ARBA00044953"/>
    </source>
</evidence>
<dbReference type="HOGENOM" id="CLU_033162_2_0_1"/>
<accession>H2Y0M6</accession>
<dbReference type="PANTHER" id="PTHR21184">
    <property type="entry name" value="MENORIN (DENDRITIC BRANCHING PROTEIN)"/>
    <property type="match status" value="1"/>
</dbReference>
<reference evidence="3" key="4">
    <citation type="submission" date="2025-09" db="UniProtKB">
        <authorList>
            <consortium name="Ensembl"/>
        </authorList>
    </citation>
    <scope>IDENTIFICATION</scope>
</reference>
<sequence length="519" mass="59134">MFDYFKDKNNDGLNIKFSHATNGYTEVDEAFAANKNALEADITLQIDENHQQTEIPIMAHPPAVRSDYTLDEWLDVTIASDKAIKLDIKITEVIPYALEILRLHGPTLHQPVWINADVVKGPNTNSDPIDSNIFLPEVNSKFPNVTLSLGWTTGYRNVGPPNEKYSWDAMEKMLSLSRPLNQLITYPARAALLRQSWDRFLWLLEQSNSYTLTIWSSTTDVVSVEDMVFVRDNFDISRIFYDAEDALTDPLIEAINANIYPKNFYTGGNVLDCFKIPNREALKVTWEHRDSNLMMLEADVRLYGEGTSQINESLPVMSHDPPALNYDYTLEAWLQEILSRNVSKGLKLDFKSLGALKASLDVLGKMKSELTVPIWLNSDILMGPNSITRPVNATEFFRLTQSVFPESTLSPGWTTTYRQIGENEIYTRAMVEEMYSHCSSVRSPITFPVRASLTRPSIPNLQWLLAKSNRYSLTVWHSTSEKVTTEELLEIYNSFGTDKVYFDLPEEILDELIKAIENQ</sequence>